<keyword evidence="1" id="KW-1133">Transmembrane helix</keyword>
<keyword evidence="1" id="KW-0472">Membrane</keyword>
<proteinExistence type="predicted"/>
<dbReference type="InterPro" id="IPR039708">
    <property type="entry name" value="MT1774/Rv1733c-like"/>
</dbReference>
<name>A0A1H7WQF7_STRJI</name>
<sequence length="280" mass="29267">MLGVFAAVAALCGALAPWSGLPLVVAVCWGCYDGFVVRHDGAPGWQAGPDLRTLALFGAIALLARLLAGPVERAAGRRAAVARAAVEANPLFRADDRRRARLRRSRVRLMAVSVGLGLAVALAVQARDAAEAAVARRQGHPVTATTLADAVPPPATRLAARGGGATVQSVPAAWEYPAGVRHTGRVVVFRRQAAGTRVTVWVDDAGRPAVVPASAPDRVASAVLVGVSASAVLALLCALASWAAGHRLDRRASRAWAEDWARVEPYWSGRRRNEDAPGGR</sequence>
<evidence type="ECO:0000313" key="2">
    <source>
        <dbReference type="EMBL" id="SEM23722.1"/>
    </source>
</evidence>
<accession>A0A1H7WQF7</accession>
<feature type="transmembrane region" description="Helical" evidence="1">
    <location>
        <begin position="219"/>
        <end position="244"/>
    </location>
</feature>
<dbReference type="PANTHER" id="PTHR42305">
    <property type="entry name" value="MEMBRANE PROTEIN RV1733C-RELATED"/>
    <property type="match status" value="1"/>
</dbReference>
<dbReference type="EMBL" id="FOAZ01000021">
    <property type="protein sequence ID" value="SEM23722.1"/>
    <property type="molecule type" value="Genomic_DNA"/>
</dbReference>
<feature type="transmembrane region" description="Helical" evidence="1">
    <location>
        <begin position="107"/>
        <end position="126"/>
    </location>
</feature>
<keyword evidence="1" id="KW-0812">Transmembrane</keyword>
<protein>
    <submittedName>
        <fullName evidence="2">Uncharacterized protein</fullName>
    </submittedName>
</protein>
<evidence type="ECO:0000313" key="3">
    <source>
        <dbReference type="Proteomes" id="UP000183015"/>
    </source>
</evidence>
<organism evidence="2 3">
    <name type="scientific">Streptacidiphilus jiangxiensis</name>
    <dbReference type="NCBI Taxonomy" id="235985"/>
    <lineage>
        <taxon>Bacteria</taxon>
        <taxon>Bacillati</taxon>
        <taxon>Actinomycetota</taxon>
        <taxon>Actinomycetes</taxon>
        <taxon>Kitasatosporales</taxon>
        <taxon>Streptomycetaceae</taxon>
        <taxon>Streptacidiphilus</taxon>
    </lineage>
</organism>
<evidence type="ECO:0000256" key="1">
    <source>
        <dbReference type="SAM" id="Phobius"/>
    </source>
</evidence>
<gene>
    <name evidence="2" type="ORF">SAMN05414137_12158</name>
</gene>
<dbReference type="Proteomes" id="UP000183015">
    <property type="component" value="Unassembled WGS sequence"/>
</dbReference>
<dbReference type="eggNOG" id="ENOG5031KXU">
    <property type="taxonomic scope" value="Bacteria"/>
</dbReference>
<dbReference type="OrthoDB" id="3853706at2"/>
<feature type="transmembrane region" description="Helical" evidence="1">
    <location>
        <begin position="50"/>
        <end position="68"/>
    </location>
</feature>
<dbReference type="AlphaFoldDB" id="A0A1H7WQF7"/>
<dbReference type="PANTHER" id="PTHR42305:SF1">
    <property type="entry name" value="MEMBRANE PROTEIN RV1733C-RELATED"/>
    <property type="match status" value="1"/>
</dbReference>
<reference evidence="3" key="1">
    <citation type="submission" date="2016-10" db="EMBL/GenBank/DDBJ databases">
        <authorList>
            <person name="Varghese N."/>
        </authorList>
    </citation>
    <scope>NUCLEOTIDE SEQUENCE [LARGE SCALE GENOMIC DNA]</scope>
    <source>
        <strain evidence="3">DSM 45096 / BCRC 16803 / CGMCC 4.1857 / CIP 109030 / JCM 12277 / KCTC 19219 / NBRC 100920 / 33214</strain>
    </source>
</reference>
<keyword evidence="3" id="KW-1185">Reference proteome</keyword>
<dbReference type="RefSeq" id="WP_052438909.1">
    <property type="nucleotide sequence ID" value="NZ_BBPN01000020.1"/>
</dbReference>
<dbReference type="STRING" id="235985.SAMN05414137_12158"/>